<keyword evidence="8" id="KW-1133">Transmembrane helix</keyword>
<protein>
    <submittedName>
        <fullName evidence="9">Uncharacterized protein</fullName>
    </submittedName>
</protein>
<dbReference type="InterPro" id="IPR036396">
    <property type="entry name" value="Cyt_P450_sf"/>
</dbReference>
<keyword evidence="10" id="KW-1185">Reference proteome</keyword>
<dbReference type="AlphaFoldDB" id="A0A5N6M3T0"/>
<dbReference type="GO" id="GO:0004497">
    <property type="term" value="F:monooxygenase activity"/>
    <property type="evidence" value="ECO:0007669"/>
    <property type="project" value="InterPro"/>
</dbReference>
<dbReference type="GO" id="GO:0016705">
    <property type="term" value="F:oxidoreductase activity, acting on paired donors, with incorporation or reduction of molecular oxygen"/>
    <property type="evidence" value="ECO:0007669"/>
    <property type="project" value="InterPro"/>
</dbReference>
<dbReference type="OrthoDB" id="1470350at2759"/>
<gene>
    <name evidence="9" type="ORF">E3N88_36470</name>
</gene>
<accession>A0A5N6M3T0</accession>
<feature type="transmembrane region" description="Helical" evidence="8">
    <location>
        <begin position="12"/>
        <end position="31"/>
    </location>
</feature>
<keyword evidence="4" id="KW-0560">Oxidoreductase</keyword>
<dbReference type="GO" id="GO:0005506">
    <property type="term" value="F:iron ion binding"/>
    <property type="evidence" value="ECO:0007669"/>
    <property type="project" value="InterPro"/>
</dbReference>
<evidence type="ECO:0000313" key="10">
    <source>
        <dbReference type="Proteomes" id="UP000326396"/>
    </source>
</evidence>
<dbReference type="EMBL" id="SZYD01000017">
    <property type="protein sequence ID" value="KAD3068590.1"/>
    <property type="molecule type" value="Genomic_DNA"/>
</dbReference>
<dbReference type="Gene3D" id="1.10.630.10">
    <property type="entry name" value="Cytochrome P450"/>
    <property type="match status" value="1"/>
</dbReference>
<evidence type="ECO:0000256" key="6">
    <source>
        <dbReference type="PIRSR" id="PIRSR602401-1"/>
    </source>
</evidence>
<comment type="cofactor">
    <cofactor evidence="1 6">
        <name>heme</name>
        <dbReference type="ChEBI" id="CHEBI:30413"/>
    </cofactor>
</comment>
<keyword evidence="6" id="KW-0349">Heme</keyword>
<feature type="compositionally biased region" description="Pro residues" evidence="7">
    <location>
        <begin position="554"/>
        <end position="564"/>
    </location>
</feature>
<keyword evidence="3 6" id="KW-0479">Metal-binding</keyword>
<keyword evidence="5 6" id="KW-0408">Iron</keyword>
<reference evidence="9 10" key="1">
    <citation type="submission" date="2019-05" db="EMBL/GenBank/DDBJ databases">
        <title>Mikania micrantha, genome provides insights into the molecular mechanism of rapid growth.</title>
        <authorList>
            <person name="Liu B."/>
        </authorList>
    </citation>
    <scope>NUCLEOTIDE SEQUENCE [LARGE SCALE GENOMIC DNA]</scope>
    <source>
        <strain evidence="9">NLD-2019</strain>
        <tissue evidence="9">Leaf</tissue>
    </source>
</reference>
<feature type="binding site" description="axial binding residue" evidence="6">
    <location>
        <position position="446"/>
    </location>
    <ligand>
        <name>heme</name>
        <dbReference type="ChEBI" id="CHEBI:30413"/>
    </ligand>
    <ligandPart>
        <name>Fe</name>
        <dbReference type="ChEBI" id="CHEBI:18248"/>
    </ligandPart>
</feature>
<dbReference type="GO" id="GO:0020037">
    <property type="term" value="F:heme binding"/>
    <property type="evidence" value="ECO:0007669"/>
    <property type="project" value="InterPro"/>
</dbReference>
<keyword evidence="8" id="KW-0812">Transmembrane</keyword>
<evidence type="ECO:0000256" key="3">
    <source>
        <dbReference type="ARBA" id="ARBA00022723"/>
    </source>
</evidence>
<dbReference type="Proteomes" id="UP000326396">
    <property type="component" value="Linkage Group LG7"/>
</dbReference>
<dbReference type="InterPro" id="IPR002401">
    <property type="entry name" value="Cyt_P450_E_grp-I"/>
</dbReference>
<evidence type="ECO:0000313" key="9">
    <source>
        <dbReference type="EMBL" id="KAD3068590.1"/>
    </source>
</evidence>
<keyword evidence="8" id="KW-0472">Membrane</keyword>
<feature type="region of interest" description="Disordered" evidence="7">
    <location>
        <begin position="529"/>
        <end position="564"/>
    </location>
</feature>
<evidence type="ECO:0000256" key="4">
    <source>
        <dbReference type="ARBA" id="ARBA00023002"/>
    </source>
</evidence>
<dbReference type="Pfam" id="PF00067">
    <property type="entry name" value="p450"/>
    <property type="match status" value="1"/>
</dbReference>
<dbReference type="SUPFAM" id="SSF48264">
    <property type="entry name" value="Cytochrome P450"/>
    <property type="match status" value="1"/>
</dbReference>
<organism evidence="9 10">
    <name type="scientific">Mikania micrantha</name>
    <name type="common">bitter vine</name>
    <dbReference type="NCBI Taxonomy" id="192012"/>
    <lineage>
        <taxon>Eukaryota</taxon>
        <taxon>Viridiplantae</taxon>
        <taxon>Streptophyta</taxon>
        <taxon>Embryophyta</taxon>
        <taxon>Tracheophyta</taxon>
        <taxon>Spermatophyta</taxon>
        <taxon>Magnoliopsida</taxon>
        <taxon>eudicotyledons</taxon>
        <taxon>Gunneridae</taxon>
        <taxon>Pentapetalae</taxon>
        <taxon>asterids</taxon>
        <taxon>campanulids</taxon>
        <taxon>Asterales</taxon>
        <taxon>Asteraceae</taxon>
        <taxon>Asteroideae</taxon>
        <taxon>Heliantheae alliance</taxon>
        <taxon>Eupatorieae</taxon>
        <taxon>Mikania</taxon>
    </lineage>
</organism>
<evidence type="ECO:0000256" key="1">
    <source>
        <dbReference type="ARBA" id="ARBA00001971"/>
    </source>
</evidence>
<evidence type="ECO:0000256" key="5">
    <source>
        <dbReference type="ARBA" id="ARBA00023004"/>
    </source>
</evidence>
<evidence type="ECO:0000256" key="7">
    <source>
        <dbReference type="SAM" id="MobiDB-lite"/>
    </source>
</evidence>
<name>A0A5N6M3T0_9ASTR</name>
<dbReference type="PRINTS" id="PR00463">
    <property type="entry name" value="EP450I"/>
</dbReference>
<comment type="similarity">
    <text evidence="2">Belongs to the cytochrome P450 family.</text>
</comment>
<dbReference type="CDD" id="cd11064">
    <property type="entry name" value="CYP86A"/>
    <property type="match status" value="1"/>
</dbReference>
<evidence type="ECO:0000256" key="8">
    <source>
        <dbReference type="SAM" id="Phobius"/>
    </source>
</evidence>
<evidence type="ECO:0000256" key="2">
    <source>
        <dbReference type="ARBA" id="ARBA00010617"/>
    </source>
</evidence>
<dbReference type="PANTHER" id="PTHR24296">
    <property type="entry name" value="CYTOCHROME P450"/>
    <property type="match status" value="1"/>
</dbReference>
<sequence>MMLHPSAMIDLNTSTFILLLLFSLVFIFFFISKPTGKYGPKSYPLIGSLFSLLQNRHRFIQWTADIVNNSPTKTAIIHLPLGRVRVITANPTVVRHVLKSRFDLYPKGPRARNTLFDLLGDGIINIDGDGWKFQRQISIHEFSTKSLRNYVEHVVDAELNDRLLPILATSTTVLDFQDVLQRFAFDNICKIAFGYDPACLTPSMPDEIFAQAFDEAVMISTGRMRSSHPFIWKLKRFFNFGSEKRLRNSIKIVREFANKLIKEKTIELKRNQSLKSVDLLSRFLISGHSDERFITDMVINFILAGRDTTSAALTWFFWLLHNNPRVEKQILQEIKQKPETSVYDEVKDMVYTHASLCESMRLYPPVAIDAKEAATDERLPDNTFVKKGYPVTYHIYAMGRSEELWGPDWAEFRPERWLEQDMLGRWVFKPRDGYEYPVFQAGPRVCLGKEMAFLQMKRVVAGVLRRFKVVPAVEDGVEPVYVAYFTSVMEGGFPVRIEERDVSLKNVCETSSWRRYGPSSSSLFKPFFSSSHSIGDRSPPPPPSSTDLRRRRPPPPSRSPPPPP</sequence>
<comment type="caution">
    <text evidence="9">The sequence shown here is derived from an EMBL/GenBank/DDBJ whole genome shotgun (WGS) entry which is preliminary data.</text>
</comment>
<dbReference type="InterPro" id="IPR001128">
    <property type="entry name" value="Cyt_P450"/>
</dbReference>
<proteinExistence type="inferred from homology"/>
<dbReference type="PRINTS" id="PR00385">
    <property type="entry name" value="P450"/>
</dbReference>